<sequence length="155" mass="18087">MWYKLDGRTLIIQAWPSLLRKPVLSSFLALISDEISDLNNLFVVNRSQNITKIVHNSQTCKLRKILNDTFDYQRRIKIVDGLLKKPKYIYTDSEQKPRWLGEMIIYSRSETDGSGVDFTVVVPGELRNYQVELKALIDFYKLAGKRYKIVVDENL</sequence>
<name>A0ABU7R2N5_9FLAO</name>
<evidence type="ECO:0000313" key="1">
    <source>
        <dbReference type="EMBL" id="MEE6129065.1"/>
    </source>
</evidence>
<protein>
    <submittedName>
        <fullName evidence="1">Uncharacterized protein</fullName>
    </submittedName>
</protein>
<keyword evidence="2" id="KW-1185">Reference proteome</keyword>
<comment type="caution">
    <text evidence="1">The sequence shown here is derived from an EMBL/GenBank/DDBJ whole genome shotgun (WGS) entry which is preliminary data.</text>
</comment>
<accession>A0ABU7R2N5</accession>
<dbReference type="RefSeq" id="WP_123842803.1">
    <property type="nucleotide sequence ID" value="NZ_CP033811.1"/>
</dbReference>
<proteinExistence type="predicted"/>
<organism evidence="1 2">
    <name type="scientific">Chryseobacterium arthrosphaerae</name>
    <dbReference type="NCBI Taxonomy" id="651561"/>
    <lineage>
        <taxon>Bacteria</taxon>
        <taxon>Pseudomonadati</taxon>
        <taxon>Bacteroidota</taxon>
        <taxon>Flavobacteriia</taxon>
        <taxon>Flavobacteriales</taxon>
        <taxon>Weeksellaceae</taxon>
        <taxon>Chryseobacterium group</taxon>
        <taxon>Chryseobacterium</taxon>
    </lineage>
</organism>
<evidence type="ECO:0000313" key="2">
    <source>
        <dbReference type="Proteomes" id="UP001350005"/>
    </source>
</evidence>
<reference evidence="1 2" key="1">
    <citation type="submission" date="2024-01" db="EMBL/GenBank/DDBJ databases">
        <title>Whole genome of Chryseobacterium arthrosphaerae NNCa 2741.</title>
        <authorList>
            <person name="Boriskina E.V."/>
            <person name="Gordinskaya N.A."/>
            <person name="Kropotov V.S."/>
            <person name="Alekseeva A.E."/>
            <person name="Makhova M.A."/>
            <person name="Kryazhev D.V."/>
            <person name="Shkurkina I.S."/>
        </authorList>
    </citation>
    <scope>NUCLEOTIDE SEQUENCE [LARGE SCALE GENOMIC DNA]</scope>
    <source>
        <strain evidence="1 2">NNCa 2741</strain>
    </source>
</reference>
<gene>
    <name evidence="1" type="ORF">V2E39_16820</name>
</gene>
<dbReference type="EMBL" id="JAZGJU010000039">
    <property type="protein sequence ID" value="MEE6129065.1"/>
    <property type="molecule type" value="Genomic_DNA"/>
</dbReference>
<dbReference type="Proteomes" id="UP001350005">
    <property type="component" value="Unassembled WGS sequence"/>
</dbReference>